<dbReference type="OrthoDB" id="270763at2759"/>
<dbReference type="Proteomes" id="UP000222788">
    <property type="component" value="Unassembled WGS sequence"/>
</dbReference>
<dbReference type="GO" id="GO:0005762">
    <property type="term" value="C:mitochondrial large ribosomal subunit"/>
    <property type="evidence" value="ECO:0007669"/>
    <property type="project" value="TreeGrafter"/>
</dbReference>
<sequence>MATSCSSRPIFGLVARMQVRPKTVNTTTTVATMTTTVPGHPTVQLKQGFATSARQAKNVTRDNNRFRGVSLLRRSGLREPVSVSKEPLPKPSDYKPVVEHDPNHGLWGFFPAPGTLMRTPAEDAEHGRAWTVEELRKKDWEDLHRLWWVCLRERNMIATATYERIRLDVGFGTQEARSRDAQVRLTMKRIKATLTERHYVWEDARKVAENDPEINLSGEGDAYIPAPQSDADVFAEDEAWIAKPEEAAQPIEPTTVTAPKA</sequence>
<keyword evidence="5" id="KW-0687">Ribonucleoprotein</keyword>
<proteinExistence type="inferred from homology"/>
<gene>
    <name evidence="8" type="primary">MRPL4</name>
    <name evidence="8" type="ORF">CFIMG_002122RA</name>
</gene>
<evidence type="ECO:0000313" key="9">
    <source>
        <dbReference type="Proteomes" id="UP000222788"/>
    </source>
</evidence>
<evidence type="ECO:0000256" key="5">
    <source>
        <dbReference type="ARBA" id="ARBA00023274"/>
    </source>
</evidence>
<evidence type="ECO:0000256" key="7">
    <source>
        <dbReference type="ARBA" id="ARBA00035399"/>
    </source>
</evidence>
<dbReference type="AlphaFoldDB" id="A0A2C5X7L8"/>
<dbReference type="GO" id="GO:0032543">
    <property type="term" value="P:mitochondrial translation"/>
    <property type="evidence" value="ECO:0007669"/>
    <property type="project" value="TreeGrafter"/>
</dbReference>
<evidence type="ECO:0000256" key="4">
    <source>
        <dbReference type="ARBA" id="ARBA00023128"/>
    </source>
</evidence>
<keyword evidence="4" id="KW-0496">Mitochondrion</keyword>
<reference evidence="8 9" key="2">
    <citation type="journal article" date="2013" name="IMA Fungus">
        <title>IMA Genome-F 1: Ceratocystis fimbriata: Draft nuclear genome sequence for the plant pathogen, Ceratocystis fimbriata.</title>
        <authorList>
            <person name="Wilken P.M."/>
            <person name="Steenkamp E.T."/>
            <person name="Wingfield M.J."/>
            <person name="de Beer Z.W."/>
            <person name="Wingfield B.D."/>
        </authorList>
    </citation>
    <scope>NUCLEOTIDE SEQUENCE [LARGE SCALE GENOMIC DNA]</scope>
    <source>
        <strain evidence="8 9">CBS 114723</strain>
    </source>
</reference>
<organism evidence="8 9">
    <name type="scientific">Ceratocystis fimbriata CBS 114723</name>
    <dbReference type="NCBI Taxonomy" id="1035309"/>
    <lineage>
        <taxon>Eukaryota</taxon>
        <taxon>Fungi</taxon>
        <taxon>Dikarya</taxon>
        <taxon>Ascomycota</taxon>
        <taxon>Pezizomycotina</taxon>
        <taxon>Sordariomycetes</taxon>
        <taxon>Hypocreomycetidae</taxon>
        <taxon>Microascales</taxon>
        <taxon>Ceratocystidaceae</taxon>
        <taxon>Ceratocystis</taxon>
    </lineage>
</organism>
<dbReference type="EMBL" id="APWK03000031">
    <property type="protein sequence ID" value="PHH54125.1"/>
    <property type="molecule type" value="Genomic_DNA"/>
</dbReference>
<comment type="similarity">
    <text evidence="2">Belongs to the universal ribosomal protein uL29 family.</text>
</comment>
<dbReference type="InterPro" id="IPR010729">
    <property type="entry name" value="Ribosomal_uL29_mit"/>
</dbReference>
<dbReference type="Gene3D" id="6.10.330.20">
    <property type="match status" value="1"/>
</dbReference>
<accession>A0A2C5X7L8</accession>
<dbReference type="STRING" id="1035309.A0A2C5X7L8"/>
<dbReference type="PANTHER" id="PTHR21183">
    <property type="entry name" value="RIBOSOMAL PROTEIN L47, MITOCHONDRIAL-RELATED"/>
    <property type="match status" value="1"/>
</dbReference>
<comment type="caution">
    <text evidence="8">The sequence shown here is derived from an EMBL/GenBank/DDBJ whole genome shotgun (WGS) entry which is preliminary data.</text>
</comment>
<reference evidence="8 9" key="1">
    <citation type="journal article" date="2013" name="Fungal Biol.">
        <title>Analysis of microsatellite markers in the genome of the plant pathogen Ceratocystis fimbriata.</title>
        <authorList>
            <person name="Simpson M.C."/>
            <person name="Wilken P.M."/>
            <person name="Coetzee M.P."/>
            <person name="Wingfield M.J."/>
            <person name="Wingfield B.D."/>
        </authorList>
    </citation>
    <scope>NUCLEOTIDE SEQUENCE [LARGE SCALE GENOMIC DNA]</scope>
    <source>
        <strain evidence="8 9">CBS 114723</strain>
    </source>
</reference>
<keyword evidence="3 8" id="KW-0689">Ribosomal protein</keyword>
<dbReference type="Pfam" id="PF06984">
    <property type="entry name" value="MRP-L47"/>
    <property type="match status" value="1"/>
</dbReference>
<dbReference type="PANTHER" id="PTHR21183:SF18">
    <property type="entry name" value="LARGE RIBOSOMAL SUBUNIT PROTEIN UL29M"/>
    <property type="match status" value="1"/>
</dbReference>
<evidence type="ECO:0000256" key="3">
    <source>
        <dbReference type="ARBA" id="ARBA00022980"/>
    </source>
</evidence>
<evidence type="ECO:0000256" key="1">
    <source>
        <dbReference type="ARBA" id="ARBA00004173"/>
    </source>
</evidence>
<comment type="subcellular location">
    <subcellularLocation>
        <location evidence="1">Mitochondrion</location>
    </subcellularLocation>
</comment>
<evidence type="ECO:0000256" key="6">
    <source>
        <dbReference type="ARBA" id="ARBA00035289"/>
    </source>
</evidence>
<evidence type="ECO:0000256" key="2">
    <source>
        <dbReference type="ARBA" id="ARBA00009254"/>
    </source>
</evidence>
<dbReference type="GO" id="GO:0003735">
    <property type="term" value="F:structural constituent of ribosome"/>
    <property type="evidence" value="ECO:0007669"/>
    <property type="project" value="InterPro"/>
</dbReference>
<keyword evidence="9" id="KW-1185">Reference proteome</keyword>
<name>A0A2C5X7L8_9PEZI</name>
<evidence type="ECO:0000313" key="8">
    <source>
        <dbReference type="EMBL" id="PHH54125.1"/>
    </source>
</evidence>
<dbReference type="InterPro" id="IPR038340">
    <property type="entry name" value="MRP-L47_sf"/>
</dbReference>
<protein>
    <recommendedName>
        <fullName evidence="6">Large ribosomal subunit protein uL29m</fullName>
    </recommendedName>
    <alternativeName>
        <fullName evidence="7">54S ribosomal protein L4, mitochondrial</fullName>
    </alternativeName>
</protein>